<proteinExistence type="predicted"/>
<dbReference type="AlphaFoldDB" id="A0A9P1EGE0"/>
<dbReference type="EMBL" id="CAMAPE010000041">
    <property type="protein sequence ID" value="CAH9102300.1"/>
    <property type="molecule type" value="Genomic_DNA"/>
</dbReference>
<organism evidence="4 5">
    <name type="scientific">Cuscuta europaea</name>
    <name type="common">European dodder</name>
    <dbReference type="NCBI Taxonomy" id="41803"/>
    <lineage>
        <taxon>Eukaryota</taxon>
        <taxon>Viridiplantae</taxon>
        <taxon>Streptophyta</taxon>
        <taxon>Embryophyta</taxon>
        <taxon>Tracheophyta</taxon>
        <taxon>Spermatophyta</taxon>
        <taxon>Magnoliopsida</taxon>
        <taxon>eudicotyledons</taxon>
        <taxon>Gunneridae</taxon>
        <taxon>Pentapetalae</taxon>
        <taxon>asterids</taxon>
        <taxon>lamiids</taxon>
        <taxon>Solanales</taxon>
        <taxon>Convolvulaceae</taxon>
        <taxon>Cuscuteae</taxon>
        <taxon>Cuscuta</taxon>
        <taxon>Cuscuta subgen. Cuscuta</taxon>
    </lineage>
</organism>
<dbReference type="InterPro" id="IPR007527">
    <property type="entry name" value="Znf_SWIM"/>
</dbReference>
<feature type="region of interest" description="Disordered" evidence="2">
    <location>
        <begin position="1"/>
        <end position="26"/>
    </location>
</feature>
<dbReference type="OrthoDB" id="1617374at2759"/>
<comment type="caution">
    <text evidence="4">The sequence shown here is derived from an EMBL/GenBank/DDBJ whole genome shotgun (WGS) entry which is preliminary data.</text>
</comment>
<evidence type="ECO:0000259" key="3">
    <source>
        <dbReference type="PROSITE" id="PS50966"/>
    </source>
</evidence>
<keyword evidence="5" id="KW-1185">Reference proteome</keyword>
<feature type="domain" description="SWIM-type" evidence="3">
    <location>
        <begin position="580"/>
        <end position="616"/>
    </location>
</feature>
<reference evidence="4" key="1">
    <citation type="submission" date="2022-07" db="EMBL/GenBank/DDBJ databases">
        <authorList>
            <person name="Macas J."/>
            <person name="Novak P."/>
            <person name="Neumann P."/>
        </authorList>
    </citation>
    <scope>NUCLEOTIDE SEQUENCE</scope>
</reference>
<dbReference type="Pfam" id="PF10551">
    <property type="entry name" value="MULE"/>
    <property type="match status" value="1"/>
</dbReference>
<protein>
    <recommendedName>
        <fullName evidence="3">SWIM-type domain-containing protein</fullName>
    </recommendedName>
</protein>
<keyword evidence="1" id="KW-0862">Zinc</keyword>
<keyword evidence="1" id="KW-0479">Metal-binding</keyword>
<dbReference type="PANTHER" id="PTHR47718:SF18">
    <property type="entry name" value="PROTEIN FAR1-RELATED SEQUENCE 5-LIKE"/>
    <property type="match status" value="1"/>
</dbReference>
<evidence type="ECO:0000313" key="5">
    <source>
        <dbReference type="Proteomes" id="UP001152484"/>
    </source>
</evidence>
<keyword evidence="1" id="KW-0863">Zinc-finger</keyword>
<feature type="compositionally biased region" description="Polar residues" evidence="2">
    <location>
        <begin position="108"/>
        <end position="134"/>
    </location>
</feature>
<dbReference type="PANTHER" id="PTHR47718">
    <property type="entry name" value="OS01G0519700 PROTEIN"/>
    <property type="match status" value="1"/>
</dbReference>
<dbReference type="PROSITE" id="PS50966">
    <property type="entry name" value="ZF_SWIM"/>
    <property type="match status" value="1"/>
</dbReference>
<evidence type="ECO:0000256" key="1">
    <source>
        <dbReference type="PROSITE-ProRule" id="PRU00325"/>
    </source>
</evidence>
<dbReference type="InterPro" id="IPR018289">
    <property type="entry name" value="MULE_transposase_dom"/>
</dbReference>
<evidence type="ECO:0000313" key="4">
    <source>
        <dbReference type="EMBL" id="CAH9102300.1"/>
    </source>
</evidence>
<dbReference type="Proteomes" id="UP001152484">
    <property type="component" value="Unassembled WGS sequence"/>
</dbReference>
<evidence type="ECO:0000256" key="2">
    <source>
        <dbReference type="SAM" id="MobiDB-lite"/>
    </source>
</evidence>
<feature type="non-terminal residue" evidence="4">
    <location>
        <position position="1"/>
    </location>
</feature>
<feature type="region of interest" description="Disordered" evidence="2">
    <location>
        <begin position="108"/>
        <end position="142"/>
    </location>
</feature>
<sequence>MENDSYVHSSSASFSNNDTPISPTSPDICSKLQISPGKTKYWIPNCNDDVKPYIGQIFKSLKEGIAYYKEYAAITGFGIRLGTSSKARDGTLKLKYVVCSRAGFKENVNSQTPQNGNSQTPINYPVAEQSNQPEDPNPKKRCRLSNRVGCKARIAFKFCGLRGYSVFGFEERHNHPMTSNLAKPFLKVNRSLDIGHQKFIVNCTKANIGTIKCYRLYKESVGGYSNIGATSVDFKNFKRDLKAYIAGVDAHMLIEKLFRKKEVCSAFFFNYDVDENDQLTRLFWCDPTARVNYTMFGDVVSFDATYGTNRYNMVFAPFTGVDNHKKCVTFAAGLLLKEDVESYVWIFRQFLDAMGREPICVITDQDPSMKIAFTKVFTTSAHHFCMWHIMSKVSSKVGPVLSKNSEFMSKLNYVVWSHYLEPDVFEKKWTSIMEEFGLQNHVWFSNMYEIRKDWIHSYFRDLYMAGLLRTTSRSESENNFFGEFSNPHFSLVEFYMQFESAMDAQRHSNAKLNADCESYFPTYKTPLAIERYAATVYTLTIFSDVQSEICSACFSCRVTSLRENEDCLEYLISDERGLRFTVHCKSDATNLTCSCKYFLRLGLVCRHMFVVLKDFKSECIPADLLNTRWFKRGCIKPLFDIGDAVVQSAALEEKKFVVNQLWSDIHSCVAMVENDPSLLRQFASLITQNKEIIASTMQDAQSLTNKTSVIQSFFGSSAPTSVNVLQPPQAHNKGSGKRIKGAKELAVAQSQ</sequence>
<dbReference type="Pfam" id="PF03101">
    <property type="entry name" value="FAR1"/>
    <property type="match status" value="1"/>
</dbReference>
<accession>A0A9P1EGE0</accession>
<dbReference type="GO" id="GO:0008270">
    <property type="term" value="F:zinc ion binding"/>
    <property type="evidence" value="ECO:0007669"/>
    <property type="project" value="UniProtKB-KW"/>
</dbReference>
<gene>
    <name evidence="4" type="ORF">CEURO_LOCUS15703</name>
</gene>
<name>A0A9P1EGE0_CUSEU</name>
<dbReference type="InterPro" id="IPR004330">
    <property type="entry name" value="FAR1_DNA_bnd_dom"/>
</dbReference>